<sequence length="182" mass="21469">MDQKIQDLFELSQNGTKEERYDALLELNSTLEQPVDWSYDVWDDLIELLTDKDGHQRSRAAQYLSRLAAYSDPEDRILKDFDALWQVTFDGKFVTARHTIQTLWRVGLGSDAAKELFLQHVTDRFKDGDKEKNYTLIRNDFLQGMRNLYDETHDEVIKTQALELIDSVDDPKYQKKYAKIWK</sequence>
<gene>
    <name evidence="1" type="ORF">FEZ33_04175</name>
</gene>
<proteinExistence type="predicted"/>
<name>A0A5R9E1I9_9LACT</name>
<dbReference type="OrthoDB" id="5510862at2"/>
<evidence type="ECO:0008006" key="3">
    <source>
        <dbReference type="Google" id="ProtNLM"/>
    </source>
</evidence>
<dbReference type="InterPro" id="IPR016024">
    <property type="entry name" value="ARM-type_fold"/>
</dbReference>
<dbReference type="AlphaFoldDB" id="A0A5R9E1I9"/>
<organism evidence="1 2">
    <name type="scientific">Ruoffia tabacinasalis</name>
    <dbReference type="NCBI Taxonomy" id="87458"/>
    <lineage>
        <taxon>Bacteria</taxon>
        <taxon>Bacillati</taxon>
        <taxon>Bacillota</taxon>
        <taxon>Bacilli</taxon>
        <taxon>Lactobacillales</taxon>
        <taxon>Aerococcaceae</taxon>
        <taxon>Ruoffia</taxon>
    </lineage>
</organism>
<dbReference type="SUPFAM" id="SSF48371">
    <property type="entry name" value="ARM repeat"/>
    <property type="match status" value="1"/>
</dbReference>
<accession>A0A5R9E1I9</accession>
<dbReference type="RefSeq" id="WP_138404141.1">
    <property type="nucleotide sequence ID" value="NZ_VBSP01000009.1"/>
</dbReference>
<dbReference type="Gene3D" id="1.25.10.10">
    <property type="entry name" value="Leucine-rich Repeat Variant"/>
    <property type="match status" value="1"/>
</dbReference>
<dbReference type="Proteomes" id="UP000306420">
    <property type="component" value="Unassembled WGS sequence"/>
</dbReference>
<comment type="caution">
    <text evidence="1">The sequence shown here is derived from an EMBL/GenBank/DDBJ whole genome shotgun (WGS) entry which is preliminary data.</text>
</comment>
<dbReference type="InterPro" id="IPR011989">
    <property type="entry name" value="ARM-like"/>
</dbReference>
<dbReference type="EMBL" id="VBSP01000009">
    <property type="protein sequence ID" value="TLQ41883.1"/>
    <property type="molecule type" value="Genomic_DNA"/>
</dbReference>
<evidence type="ECO:0000313" key="1">
    <source>
        <dbReference type="EMBL" id="TLQ41883.1"/>
    </source>
</evidence>
<protein>
    <recommendedName>
        <fullName evidence="3">HEAT repeat domain-containing protein</fullName>
    </recommendedName>
</protein>
<evidence type="ECO:0000313" key="2">
    <source>
        <dbReference type="Proteomes" id="UP000306420"/>
    </source>
</evidence>
<reference evidence="1 2" key="1">
    <citation type="submission" date="2019-05" db="EMBL/GenBank/DDBJ databases">
        <title>The metagenome of a microbial culture collection derived from dairy environment covers the genomic content of the human microbiome.</title>
        <authorList>
            <person name="Roder T."/>
            <person name="Wuthrich D."/>
            <person name="Sattari Z."/>
            <person name="Von Ah U."/>
            <person name="Bar C."/>
            <person name="Ronchi F."/>
            <person name="Macpherson A.J."/>
            <person name="Ganal-Vonarburg S.C."/>
            <person name="Bruggmann R."/>
            <person name="Vergeres G."/>
        </authorList>
    </citation>
    <scope>NUCLEOTIDE SEQUENCE [LARGE SCALE GENOMIC DNA]</scope>
    <source>
        <strain evidence="1 2">FAM 24227</strain>
    </source>
</reference>